<reference evidence="1 2" key="1">
    <citation type="submission" date="2017-06" db="EMBL/GenBank/DDBJ databases">
        <authorList>
            <person name="Kim H.J."/>
            <person name="Triplett B.A."/>
        </authorList>
    </citation>
    <scope>NUCLEOTIDE SEQUENCE [LARGE SCALE GENOMIC DNA]</scope>
    <source>
        <strain evidence="1 2">DS15</strain>
    </source>
</reference>
<dbReference type="Proteomes" id="UP000198339">
    <property type="component" value="Unassembled WGS sequence"/>
</dbReference>
<gene>
    <name evidence="1" type="ORF">SAMN06295955_101316</name>
</gene>
<evidence type="ECO:0000313" key="2">
    <source>
        <dbReference type="Proteomes" id="UP000198339"/>
    </source>
</evidence>
<dbReference type="RefSeq" id="WP_170935396.1">
    <property type="nucleotide sequence ID" value="NZ_CP076394.1"/>
</dbReference>
<name>A0A239DK86_9SPHN</name>
<evidence type="ECO:0000313" key="1">
    <source>
        <dbReference type="EMBL" id="SNS32856.1"/>
    </source>
</evidence>
<dbReference type="AlphaFoldDB" id="A0A239DK86"/>
<dbReference type="EMBL" id="FZPA01000001">
    <property type="protein sequence ID" value="SNS32856.1"/>
    <property type="molecule type" value="Genomic_DNA"/>
</dbReference>
<accession>A0A239DK86</accession>
<proteinExistence type="predicted"/>
<keyword evidence="2" id="KW-1185">Reference proteome</keyword>
<sequence>MSASSDFYLTQAEKCTADAAGSVLDRVRERNLRAAAAWRAMADRVIRAETARAEKEKG</sequence>
<organism evidence="1 2">
    <name type="scientific">Sphingopyxis indica</name>
    <dbReference type="NCBI Taxonomy" id="436663"/>
    <lineage>
        <taxon>Bacteria</taxon>
        <taxon>Pseudomonadati</taxon>
        <taxon>Pseudomonadota</taxon>
        <taxon>Alphaproteobacteria</taxon>
        <taxon>Sphingomonadales</taxon>
        <taxon>Sphingomonadaceae</taxon>
        <taxon>Sphingopyxis</taxon>
    </lineage>
</organism>
<protein>
    <submittedName>
        <fullName evidence="1">Uncharacterized protein</fullName>
    </submittedName>
</protein>